<keyword evidence="2" id="KW-0150">Chloroplast</keyword>
<dbReference type="InterPro" id="IPR011990">
    <property type="entry name" value="TPR-like_helical_dom_sf"/>
</dbReference>
<proteinExistence type="predicted"/>
<accession>A0A1Z1MCH0</accession>
<evidence type="ECO:0008006" key="3">
    <source>
        <dbReference type="Google" id="ProtNLM"/>
    </source>
</evidence>
<keyword evidence="1" id="KW-1133">Transmembrane helix</keyword>
<dbReference type="AlphaFoldDB" id="A0A1Z1MCH0"/>
<feature type="transmembrane region" description="Helical" evidence="1">
    <location>
        <begin position="6"/>
        <end position="34"/>
    </location>
</feature>
<keyword evidence="1" id="KW-0472">Membrane</keyword>
<dbReference type="Gene3D" id="1.25.40.10">
    <property type="entry name" value="Tetratricopeptide repeat domain"/>
    <property type="match status" value="1"/>
</dbReference>
<keyword evidence="2" id="KW-0934">Plastid</keyword>
<gene>
    <name evidence="2" type="primary">ycf37</name>
</gene>
<dbReference type="SUPFAM" id="SSF48452">
    <property type="entry name" value="TPR-like"/>
    <property type="match status" value="1"/>
</dbReference>
<evidence type="ECO:0000313" key="2">
    <source>
        <dbReference type="EMBL" id="ARW63629.1"/>
    </source>
</evidence>
<geneLocation type="chloroplast" evidence="2"/>
<dbReference type="EMBL" id="MF101429">
    <property type="protein sequence ID" value="ARW63629.1"/>
    <property type="molecule type" value="Genomic_DNA"/>
</dbReference>
<evidence type="ECO:0000256" key="1">
    <source>
        <dbReference type="SAM" id="Phobius"/>
    </source>
</evidence>
<name>A0A1Z1MCH0_9FLOR</name>
<reference evidence="2" key="1">
    <citation type="journal article" date="2017" name="J. Phycol.">
        <title>Analysis of chloroplast genomes and a supermatrix inform reclassification of the Rhodomelaceae (Rhodophyta).</title>
        <authorList>
            <person name="Diaz-Tapia P."/>
            <person name="Maggs C.A."/>
            <person name="West J.A."/>
            <person name="Verbruggen H."/>
        </authorList>
    </citation>
    <scope>NUCLEOTIDE SEQUENCE</scope>
    <source>
        <strain evidence="2">PD620</strain>
    </source>
</reference>
<protein>
    <recommendedName>
        <fullName evidence="3">Ycf37</fullName>
    </recommendedName>
</protein>
<keyword evidence="1" id="KW-0812">Transmembrane</keyword>
<organism evidence="2">
    <name type="scientific">Chondria sp.</name>
    <name type="common">in: red algae</name>
    <dbReference type="NCBI Taxonomy" id="1982705"/>
    <lineage>
        <taxon>Eukaryota</taxon>
        <taxon>Rhodophyta</taxon>
        <taxon>Florideophyceae</taxon>
        <taxon>Rhodymeniophycidae</taxon>
        <taxon>Ceramiales</taxon>
        <taxon>Rhodomelaceae</taxon>
        <taxon>Chondrieae</taxon>
        <taxon>Chondria</taxon>
    </lineage>
</organism>
<sequence length="162" mass="19471">MRNDIFLFRLYIIIALFFLVPLSLMITWQIYYLLRRYILIYSLLNMFTKNKKFLPSYENYNSLFDIFLDDRKFFLCISFVEFLIHTSSSNINLMYILLAYCYQKSSFLYIAEYYYLKALDIEPQSKIALSGLVKIYAQLGNIDKLNYVNSQIDILDSNFYKV</sequence>